<feature type="region of interest" description="Disordered" evidence="1">
    <location>
        <begin position="107"/>
        <end position="131"/>
    </location>
</feature>
<feature type="compositionally biased region" description="Polar residues" evidence="1">
    <location>
        <begin position="119"/>
        <end position="131"/>
    </location>
</feature>
<dbReference type="WBParaSite" id="nRc.2.0.1.t22427-RA">
    <property type="protein sequence ID" value="nRc.2.0.1.t22427-RA"/>
    <property type="gene ID" value="nRc.2.0.1.g22427"/>
</dbReference>
<organism evidence="2 3">
    <name type="scientific">Romanomermis culicivorax</name>
    <name type="common">Nematode worm</name>
    <dbReference type="NCBI Taxonomy" id="13658"/>
    <lineage>
        <taxon>Eukaryota</taxon>
        <taxon>Metazoa</taxon>
        <taxon>Ecdysozoa</taxon>
        <taxon>Nematoda</taxon>
        <taxon>Enoplea</taxon>
        <taxon>Dorylaimia</taxon>
        <taxon>Mermithida</taxon>
        <taxon>Mermithoidea</taxon>
        <taxon>Mermithidae</taxon>
        <taxon>Romanomermis</taxon>
    </lineage>
</organism>
<dbReference type="AlphaFoldDB" id="A0A915J7J2"/>
<name>A0A915J7J2_ROMCU</name>
<accession>A0A915J7J2</accession>
<protein>
    <submittedName>
        <fullName evidence="3">Uncharacterized protein</fullName>
    </submittedName>
</protein>
<sequence>MKIMIAEEHIRSYSSVQPKILTASLILMAYTIMTDFADSTPPPALEPILLPSSSTIDPRNRTVRVSIHEYHENPPPLLKIEASTKNIWRPLAIDVGPINGHFASDSSSLIRKTDPDQCDNINSNALPDQLK</sequence>
<evidence type="ECO:0000256" key="1">
    <source>
        <dbReference type="SAM" id="MobiDB-lite"/>
    </source>
</evidence>
<dbReference type="Proteomes" id="UP000887565">
    <property type="component" value="Unplaced"/>
</dbReference>
<proteinExistence type="predicted"/>
<evidence type="ECO:0000313" key="2">
    <source>
        <dbReference type="Proteomes" id="UP000887565"/>
    </source>
</evidence>
<evidence type="ECO:0000313" key="3">
    <source>
        <dbReference type="WBParaSite" id="nRc.2.0.1.t22427-RA"/>
    </source>
</evidence>
<reference evidence="3" key="1">
    <citation type="submission" date="2022-11" db="UniProtKB">
        <authorList>
            <consortium name="WormBaseParasite"/>
        </authorList>
    </citation>
    <scope>IDENTIFICATION</scope>
</reference>
<keyword evidence="2" id="KW-1185">Reference proteome</keyword>